<comment type="function">
    <text evidence="7">Endonuclease IV plays a role in DNA repair. It cleaves phosphodiester bonds at apurinic or apyrimidinic (AP) sites, generating a 3'-hydroxyl group and a 5'-terminal sugar phosphate.</text>
</comment>
<keyword evidence="10" id="KW-1185">Reference proteome</keyword>
<feature type="binding site" evidence="7">
    <location>
        <position position="256"/>
    </location>
    <ligand>
        <name>Zn(2+)</name>
        <dbReference type="ChEBI" id="CHEBI:29105"/>
        <label>2</label>
    </ligand>
</feature>
<dbReference type="SMART" id="SM00518">
    <property type="entry name" value="AP2Ec"/>
    <property type="match status" value="1"/>
</dbReference>
<feature type="domain" description="Xylose isomerase-like TIM barrel" evidence="8">
    <location>
        <begin position="24"/>
        <end position="273"/>
    </location>
</feature>
<evidence type="ECO:0000256" key="2">
    <source>
        <dbReference type="ARBA" id="ARBA00022723"/>
    </source>
</evidence>
<keyword evidence="7 9" id="KW-0255">Endonuclease</keyword>
<protein>
    <recommendedName>
        <fullName evidence="7">Probable endonuclease 4</fullName>
        <ecNumber evidence="7">3.1.21.2</ecNumber>
    </recommendedName>
    <alternativeName>
        <fullName evidence="7">Endodeoxyribonuclease IV</fullName>
    </alternativeName>
    <alternativeName>
        <fullName evidence="7">Endonuclease IV</fullName>
    </alternativeName>
</protein>
<dbReference type="EC" id="3.1.21.2" evidence="7"/>
<keyword evidence="5 7" id="KW-0862">Zinc</keyword>
<reference evidence="9 10" key="2">
    <citation type="submission" date="2020-08" db="EMBL/GenBank/DDBJ databases">
        <authorList>
            <person name="Ueki A."/>
            <person name="Tonouchi A."/>
        </authorList>
    </citation>
    <scope>NUCLEOTIDE SEQUENCE [LARGE SCALE GENOMIC DNA]</scope>
    <source>
        <strain evidence="9 10">CTTW</strain>
    </source>
</reference>
<evidence type="ECO:0000256" key="5">
    <source>
        <dbReference type="ARBA" id="ARBA00022833"/>
    </source>
</evidence>
<dbReference type="GO" id="GO:0003677">
    <property type="term" value="F:DNA binding"/>
    <property type="evidence" value="ECO:0007669"/>
    <property type="project" value="InterPro"/>
</dbReference>
<evidence type="ECO:0000256" key="6">
    <source>
        <dbReference type="ARBA" id="ARBA00023204"/>
    </source>
</evidence>
<dbReference type="Proteomes" id="UP000515703">
    <property type="component" value="Chromosome"/>
</dbReference>
<feature type="binding site" evidence="7">
    <location>
        <position position="67"/>
    </location>
    <ligand>
        <name>Zn(2+)</name>
        <dbReference type="ChEBI" id="CHEBI:29105"/>
        <label>1</label>
    </ligand>
</feature>
<dbReference type="GO" id="GO:0008833">
    <property type="term" value="F:deoxyribonuclease IV (phage-T4-induced) activity"/>
    <property type="evidence" value="ECO:0007669"/>
    <property type="project" value="UniProtKB-UniRule"/>
</dbReference>
<keyword evidence="4 7" id="KW-0378">Hydrolase</keyword>
<keyword evidence="6 7" id="KW-0234">DNA repair</keyword>
<dbReference type="PANTHER" id="PTHR21445:SF0">
    <property type="entry name" value="APURINIC-APYRIMIDINIC ENDONUCLEASE"/>
    <property type="match status" value="1"/>
</dbReference>
<dbReference type="FunFam" id="3.20.20.150:FF:000001">
    <property type="entry name" value="Probable endonuclease 4"/>
    <property type="match status" value="1"/>
</dbReference>
<dbReference type="AlphaFoldDB" id="A0A7M3S9B0"/>
<dbReference type="PROSITE" id="PS51432">
    <property type="entry name" value="AP_NUCLEASE_F2_4"/>
    <property type="match status" value="1"/>
</dbReference>
<dbReference type="Gene3D" id="3.20.20.150">
    <property type="entry name" value="Divalent-metal-dependent TIM barrel enzymes"/>
    <property type="match status" value="1"/>
</dbReference>
<sequence length="279" mass="31498">MLKIGAHLSVAKGYERMGKDALYIGANTLQFFARNPRGSKAKAADYNDMSKFKELMRENHFAEIMAHAPYTLNACSPDSNLRALAARMFAEDLLRMEYFPGSFYNFHPGSRSNQEEGVAVDQIAEMLNQVLFEEMHTTVLLETMAGKGTEMGRRFEEIQAVIKKVRLKDKLGVCMDACHLWNAGYDVVGKLDKTLEEFDKVIGLQRLKAFHLNDSLDGLGLHKDRHAGIGMGNMGAEATKGIINHPALKELVFILETPKDLDGHREEIDFLKRAYKWQE</sequence>
<comment type="catalytic activity">
    <reaction evidence="7">
        <text>Endonucleolytic cleavage to 5'-phosphooligonucleotide end-products.</text>
        <dbReference type="EC" id="3.1.21.2"/>
    </reaction>
</comment>
<dbReference type="EMBL" id="AP023368">
    <property type="protein sequence ID" value="BCK01178.1"/>
    <property type="molecule type" value="Genomic_DNA"/>
</dbReference>
<feature type="binding site" evidence="7">
    <location>
        <position position="224"/>
    </location>
    <ligand>
        <name>Zn(2+)</name>
        <dbReference type="ChEBI" id="CHEBI:29105"/>
        <label>3</label>
    </ligand>
</feature>
<dbReference type="RefSeq" id="WP_185256774.1">
    <property type="nucleotide sequence ID" value="NZ_AP023368.1"/>
</dbReference>
<dbReference type="GO" id="GO:0008081">
    <property type="term" value="F:phosphoric diester hydrolase activity"/>
    <property type="evidence" value="ECO:0007669"/>
    <property type="project" value="TreeGrafter"/>
</dbReference>
<feature type="binding site" evidence="7">
    <location>
        <position position="107"/>
    </location>
    <ligand>
        <name>Zn(2+)</name>
        <dbReference type="ChEBI" id="CHEBI:29105"/>
        <label>1</label>
    </ligand>
</feature>
<feature type="binding site" evidence="7">
    <location>
        <position position="176"/>
    </location>
    <ligand>
        <name>Zn(2+)</name>
        <dbReference type="ChEBI" id="CHEBI:29105"/>
        <label>2</label>
    </ligand>
</feature>
<dbReference type="HAMAP" id="MF_00152">
    <property type="entry name" value="Nfo"/>
    <property type="match status" value="1"/>
</dbReference>
<comment type="similarity">
    <text evidence="1 7">Belongs to the AP endonuclease 2 family.</text>
</comment>
<proteinExistence type="inferred from homology"/>
<dbReference type="GO" id="GO:0003906">
    <property type="term" value="F:DNA-(apurinic or apyrimidinic site) endonuclease activity"/>
    <property type="evidence" value="ECO:0007669"/>
    <property type="project" value="TreeGrafter"/>
</dbReference>
<feature type="binding site" evidence="7">
    <location>
        <position position="142"/>
    </location>
    <ligand>
        <name>Zn(2+)</name>
        <dbReference type="ChEBI" id="CHEBI:29105"/>
        <label>2</label>
    </ligand>
</feature>
<dbReference type="InterPro" id="IPR018246">
    <property type="entry name" value="AP_endonuc_F2_Zn_BS"/>
</dbReference>
<evidence type="ECO:0000313" key="10">
    <source>
        <dbReference type="Proteomes" id="UP000515703"/>
    </source>
</evidence>
<accession>A0A7M3S9B0</accession>
<dbReference type="KEGG" id="acht:bsdcttw_42180"/>
<dbReference type="InterPro" id="IPR036237">
    <property type="entry name" value="Xyl_isomerase-like_sf"/>
</dbReference>
<evidence type="ECO:0000256" key="7">
    <source>
        <dbReference type="HAMAP-Rule" id="MF_00152"/>
    </source>
</evidence>
<feature type="binding site" evidence="7">
    <location>
        <position position="211"/>
    </location>
    <ligand>
        <name>Zn(2+)</name>
        <dbReference type="ChEBI" id="CHEBI:29105"/>
        <label>2</label>
    </ligand>
</feature>
<evidence type="ECO:0000259" key="8">
    <source>
        <dbReference type="Pfam" id="PF01261"/>
    </source>
</evidence>
<dbReference type="PROSITE" id="PS00731">
    <property type="entry name" value="AP_NUCLEASE_F2_3"/>
    <property type="match status" value="1"/>
</dbReference>
<reference evidence="9 10" key="1">
    <citation type="submission" date="2020-08" db="EMBL/GenBank/DDBJ databases">
        <title>Draft genome sequencing of an Anaerocolumna strain isolated from anoxic soil subjected to BSD treatment.</title>
        <authorList>
            <person name="Uek A."/>
            <person name="Tonouchi A."/>
        </authorList>
    </citation>
    <scope>NUCLEOTIDE SEQUENCE [LARGE SCALE GENOMIC DNA]</scope>
    <source>
        <strain evidence="9 10">CTTW</strain>
    </source>
</reference>
<dbReference type="InterPro" id="IPR013022">
    <property type="entry name" value="Xyl_isomerase-like_TIM-brl"/>
</dbReference>
<dbReference type="PANTHER" id="PTHR21445">
    <property type="entry name" value="ENDONUCLEASE IV ENDODEOXYRIBONUCLEASE IV"/>
    <property type="match status" value="1"/>
</dbReference>
<keyword evidence="7" id="KW-0540">Nuclease</keyword>
<name>A0A7M3S9B0_9FIRM</name>
<dbReference type="CDD" id="cd00019">
    <property type="entry name" value="AP2Ec"/>
    <property type="match status" value="1"/>
</dbReference>
<feature type="binding site" evidence="7">
    <location>
        <position position="142"/>
    </location>
    <ligand>
        <name>Zn(2+)</name>
        <dbReference type="ChEBI" id="CHEBI:29105"/>
        <label>1</label>
    </ligand>
</feature>
<keyword evidence="3 7" id="KW-0227">DNA damage</keyword>
<evidence type="ECO:0000313" key="9">
    <source>
        <dbReference type="EMBL" id="BCK01178.1"/>
    </source>
</evidence>
<comment type="cofactor">
    <cofactor evidence="7">
        <name>Zn(2+)</name>
        <dbReference type="ChEBI" id="CHEBI:29105"/>
    </cofactor>
    <text evidence="7">Binds 3 Zn(2+) ions.</text>
</comment>
<keyword evidence="2 7" id="KW-0479">Metal-binding</keyword>
<dbReference type="NCBIfam" id="TIGR00587">
    <property type="entry name" value="nfo"/>
    <property type="match status" value="1"/>
</dbReference>
<evidence type="ECO:0000256" key="1">
    <source>
        <dbReference type="ARBA" id="ARBA00005340"/>
    </source>
</evidence>
<organism evidence="9 10">
    <name type="scientific">Anaerocolumna chitinilytica</name>
    <dbReference type="NCBI Taxonomy" id="1727145"/>
    <lineage>
        <taxon>Bacteria</taxon>
        <taxon>Bacillati</taxon>
        <taxon>Bacillota</taxon>
        <taxon>Clostridia</taxon>
        <taxon>Lachnospirales</taxon>
        <taxon>Lachnospiraceae</taxon>
        <taxon>Anaerocolumna</taxon>
    </lineage>
</organism>
<feature type="binding site" evidence="7">
    <location>
        <position position="226"/>
    </location>
    <ligand>
        <name>Zn(2+)</name>
        <dbReference type="ChEBI" id="CHEBI:29105"/>
        <label>3</label>
    </ligand>
</feature>
<feature type="binding site" evidence="7">
    <location>
        <position position="179"/>
    </location>
    <ligand>
        <name>Zn(2+)</name>
        <dbReference type="ChEBI" id="CHEBI:29105"/>
        <label>3</label>
    </ligand>
</feature>
<dbReference type="Pfam" id="PF01261">
    <property type="entry name" value="AP_endonuc_2"/>
    <property type="match status" value="1"/>
</dbReference>
<dbReference type="SUPFAM" id="SSF51658">
    <property type="entry name" value="Xylose isomerase-like"/>
    <property type="match status" value="1"/>
</dbReference>
<dbReference type="InterPro" id="IPR001719">
    <property type="entry name" value="AP_endonuc_2"/>
</dbReference>
<evidence type="ECO:0000256" key="4">
    <source>
        <dbReference type="ARBA" id="ARBA00022801"/>
    </source>
</evidence>
<dbReference type="GO" id="GO:0006284">
    <property type="term" value="P:base-excision repair"/>
    <property type="evidence" value="ECO:0007669"/>
    <property type="project" value="TreeGrafter"/>
</dbReference>
<gene>
    <name evidence="7 9" type="primary">nfo</name>
    <name evidence="9" type="ORF">bsdcttw_42180</name>
</gene>
<dbReference type="GO" id="GO:0008270">
    <property type="term" value="F:zinc ion binding"/>
    <property type="evidence" value="ECO:0007669"/>
    <property type="project" value="UniProtKB-UniRule"/>
</dbReference>
<evidence type="ECO:0000256" key="3">
    <source>
        <dbReference type="ARBA" id="ARBA00022763"/>
    </source>
</evidence>